<comment type="caution">
    <text evidence="4">The sequence shown here is derived from an EMBL/GenBank/DDBJ whole genome shotgun (WGS) entry which is preliminary data.</text>
</comment>
<evidence type="ECO:0000256" key="1">
    <source>
        <dbReference type="ARBA" id="ARBA00023125"/>
    </source>
</evidence>
<dbReference type="Gene3D" id="1.10.357.10">
    <property type="entry name" value="Tetracycline Repressor, domain 2"/>
    <property type="match status" value="1"/>
</dbReference>
<evidence type="ECO:0000313" key="4">
    <source>
        <dbReference type="EMBL" id="GAY71883.1"/>
    </source>
</evidence>
<evidence type="ECO:0000256" key="2">
    <source>
        <dbReference type="PROSITE-ProRule" id="PRU00335"/>
    </source>
</evidence>
<evidence type="ECO:0000313" key="5">
    <source>
        <dbReference type="Proteomes" id="UP000286974"/>
    </source>
</evidence>
<accession>A0A401FHP5</accession>
<dbReference type="Proteomes" id="UP000286974">
    <property type="component" value="Unassembled WGS sequence"/>
</dbReference>
<dbReference type="InterPro" id="IPR001647">
    <property type="entry name" value="HTH_TetR"/>
</dbReference>
<dbReference type="PANTHER" id="PTHR43479">
    <property type="entry name" value="ACREF/ENVCD OPERON REPRESSOR-RELATED"/>
    <property type="match status" value="1"/>
</dbReference>
<dbReference type="OrthoDB" id="9810250at2"/>
<dbReference type="Pfam" id="PF00440">
    <property type="entry name" value="TetR_N"/>
    <property type="match status" value="1"/>
</dbReference>
<dbReference type="PROSITE" id="PS50977">
    <property type="entry name" value="HTH_TETR_2"/>
    <property type="match status" value="1"/>
</dbReference>
<protein>
    <submittedName>
        <fullName evidence="4">Transcriptional regulator, TetR family</fullName>
    </submittedName>
</protein>
<keyword evidence="5" id="KW-1185">Reference proteome</keyword>
<name>A0A401FHP5_9LACO</name>
<dbReference type="PANTHER" id="PTHR43479:SF7">
    <property type="entry name" value="TETR-FAMILY TRANSCRIPTIONAL REGULATOR"/>
    <property type="match status" value="1"/>
</dbReference>
<evidence type="ECO:0000259" key="3">
    <source>
        <dbReference type="PROSITE" id="PS50977"/>
    </source>
</evidence>
<organism evidence="4 5">
    <name type="scientific">Lentilactobacillus kosonis</name>
    <dbReference type="NCBI Taxonomy" id="2810561"/>
    <lineage>
        <taxon>Bacteria</taxon>
        <taxon>Bacillati</taxon>
        <taxon>Bacillota</taxon>
        <taxon>Bacilli</taxon>
        <taxon>Lactobacillales</taxon>
        <taxon>Lactobacillaceae</taxon>
        <taxon>Lentilactobacillus</taxon>
    </lineage>
</organism>
<dbReference type="RefSeq" id="WP_125007526.1">
    <property type="nucleotide sequence ID" value="NZ_BEXA01000001.1"/>
</dbReference>
<feature type="domain" description="HTH tetR-type" evidence="3">
    <location>
        <begin position="6"/>
        <end position="66"/>
    </location>
</feature>
<dbReference type="EMBL" id="BEXA01000001">
    <property type="protein sequence ID" value="GAY71883.1"/>
    <property type="molecule type" value="Genomic_DNA"/>
</dbReference>
<gene>
    <name evidence="4" type="ORF">NBRC111893_29</name>
</gene>
<feature type="DNA-binding region" description="H-T-H motif" evidence="2">
    <location>
        <begin position="29"/>
        <end position="48"/>
    </location>
</feature>
<proteinExistence type="predicted"/>
<dbReference type="SUPFAM" id="SSF46689">
    <property type="entry name" value="Homeodomain-like"/>
    <property type="match status" value="1"/>
</dbReference>
<dbReference type="InterPro" id="IPR009057">
    <property type="entry name" value="Homeodomain-like_sf"/>
</dbReference>
<sequence length="186" mass="21578">MDARQYKTERDIRQGCINLLAQKEFEKITIADICQEAIISRTTFYAHYVDKYALLEKLVIDYTTLFAEIAEKRINELFNQSKMDFSMSQIADELLEHKQALQALFRVHVKGLDLTANCQDILQRSWHHVINELELTSKAPEDYLAQTCTALILNFVKWTLANGKNASVITQLRQLMNTLFDQSIPY</sequence>
<dbReference type="GO" id="GO:0003677">
    <property type="term" value="F:DNA binding"/>
    <property type="evidence" value="ECO:0007669"/>
    <property type="project" value="UniProtKB-UniRule"/>
</dbReference>
<dbReference type="InterPro" id="IPR050624">
    <property type="entry name" value="HTH-type_Tx_Regulator"/>
</dbReference>
<keyword evidence="1 2" id="KW-0238">DNA-binding</keyword>
<reference evidence="4 5" key="1">
    <citation type="submission" date="2017-11" db="EMBL/GenBank/DDBJ databases">
        <title>Draft Genome Sequence of Lactobacillus curieae NBRC 111893 isolated from Koso, a Japanese sugar-Vegetable Fermented Beverage.</title>
        <authorList>
            <person name="Chiou T.Y."/>
            <person name="Oshima K."/>
            <person name="Suda W."/>
            <person name="Hattori M."/>
            <person name="Takahashi T."/>
        </authorList>
    </citation>
    <scope>NUCLEOTIDE SEQUENCE [LARGE SCALE GENOMIC DNA]</scope>
    <source>
        <strain evidence="4 5">NBRC111893</strain>
    </source>
</reference>
<dbReference type="AlphaFoldDB" id="A0A401FHP5"/>